<dbReference type="Pfam" id="PF19459">
    <property type="entry name" value="DUF5996"/>
    <property type="match status" value="1"/>
</dbReference>
<evidence type="ECO:0000313" key="2">
    <source>
        <dbReference type="Proteomes" id="UP000620559"/>
    </source>
</evidence>
<sequence>MSTNIEIFPSLPSKSWQETSTTLHLWTQVIGKIRMQLTPLINHWWNVTLYVTSRGLTTSPIPYETRSFQIDFDFIAHELCISTSDGQRSTFALKPFSVAEFYQKTIHTLASLDIKVKISTMPQEISNPIRFEEDTKHASYDPEYVHRFWQILAQTNRIFTEFRSRFIGKVSPTHFFWGSFDLALTRFSGRIAPKHPGASGVADFITHEAYSHEVSSCGFWPGGGGVEPFFYSYAYPEPEGFKDYPIKPEAAYYHQDIQEFVLPLEALRISDSPAQTLLSFLQSTYEAAAVLGKWDREALER</sequence>
<evidence type="ECO:0008006" key="3">
    <source>
        <dbReference type="Google" id="ProtNLM"/>
    </source>
</evidence>
<keyword evidence="2" id="KW-1185">Reference proteome</keyword>
<proteinExistence type="predicted"/>
<dbReference type="Proteomes" id="UP000620559">
    <property type="component" value="Unassembled WGS sequence"/>
</dbReference>
<dbReference type="InterPro" id="IPR046038">
    <property type="entry name" value="DUF5996"/>
</dbReference>
<protein>
    <recommendedName>
        <fullName evidence="3">Ava_C0101 and related proteins</fullName>
    </recommendedName>
</protein>
<reference evidence="1" key="1">
    <citation type="submission" date="2020-10" db="EMBL/GenBank/DDBJ databases">
        <authorList>
            <person name="Castelo-Branco R."/>
            <person name="Eusebio N."/>
            <person name="Adriana R."/>
            <person name="Vieira A."/>
            <person name="Brugerolle De Fraissinette N."/>
            <person name="Rezende De Castro R."/>
            <person name="Schneider M.P."/>
            <person name="Vasconcelos V."/>
            <person name="Leao P.N."/>
        </authorList>
    </citation>
    <scope>NUCLEOTIDE SEQUENCE</scope>
    <source>
        <strain evidence="1">LEGE 06105</strain>
    </source>
</reference>
<dbReference type="RefSeq" id="WP_193923747.1">
    <property type="nucleotide sequence ID" value="NZ_JADEWL010000108.1"/>
</dbReference>
<gene>
    <name evidence="1" type="ORF">IQ247_23525</name>
</gene>
<comment type="caution">
    <text evidence="1">The sequence shown here is derived from an EMBL/GenBank/DDBJ whole genome shotgun (WGS) entry which is preliminary data.</text>
</comment>
<accession>A0A8J7F3I8</accession>
<dbReference type="AlphaFoldDB" id="A0A8J7F3I8"/>
<organism evidence="1 2">
    <name type="scientific">Plectonema cf. radiosum LEGE 06105</name>
    <dbReference type="NCBI Taxonomy" id="945769"/>
    <lineage>
        <taxon>Bacteria</taxon>
        <taxon>Bacillati</taxon>
        <taxon>Cyanobacteriota</taxon>
        <taxon>Cyanophyceae</taxon>
        <taxon>Oscillatoriophycideae</taxon>
        <taxon>Oscillatoriales</taxon>
        <taxon>Microcoleaceae</taxon>
        <taxon>Plectonema</taxon>
    </lineage>
</organism>
<dbReference type="EMBL" id="JADEWL010000108">
    <property type="protein sequence ID" value="MBE9215601.1"/>
    <property type="molecule type" value="Genomic_DNA"/>
</dbReference>
<name>A0A8J7F3I8_9CYAN</name>
<evidence type="ECO:0000313" key="1">
    <source>
        <dbReference type="EMBL" id="MBE9215601.1"/>
    </source>
</evidence>